<dbReference type="EMBL" id="BMJT01000002">
    <property type="protein sequence ID" value="GGG14699.1"/>
    <property type="molecule type" value="Genomic_DNA"/>
</dbReference>
<proteinExistence type="inferred from homology"/>
<evidence type="ECO:0000256" key="5">
    <source>
        <dbReference type="ARBA" id="ARBA00023136"/>
    </source>
</evidence>
<keyword evidence="5" id="KW-0472">Membrane</keyword>
<keyword evidence="9" id="KW-1185">Reference proteome</keyword>
<accession>A0A917LDY4</accession>
<evidence type="ECO:0000259" key="7">
    <source>
        <dbReference type="Pfam" id="PF02608"/>
    </source>
</evidence>
<dbReference type="Proteomes" id="UP000616608">
    <property type="component" value="Unassembled WGS sequence"/>
</dbReference>
<keyword evidence="4" id="KW-0732">Signal</keyword>
<evidence type="ECO:0000256" key="1">
    <source>
        <dbReference type="ARBA" id="ARBA00004193"/>
    </source>
</evidence>
<protein>
    <submittedName>
        <fullName evidence="8">BMP family ABC transporter substrate-binding protein</fullName>
    </submittedName>
</protein>
<comment type="subcellular location">
    <subcellularLocation>
        <location evidence="1">Cell membrane</location>
        <topology evidence="1">Lipid-anchor</topology>
    </subcellularLocation>
</comment>
<name>A0A917LDY4_9BACI</name>
<reference evidence="8" key="2">
    <citation type="submission" date="2020-09" db="EMBL/GenBank/DDBJ databases">
        <authorList>
            <person name="Sun Q."/>
            <person name="Zhou Y."/>
        </authorList>
    </citation>
    <scope>NUCLEOTIDE SEQUENCE</scope>
    <source>
        <strain evidence="8">CGMCC 1.15760</strain>
    </source>
</reference>
<organism evidence="8 9">
    <name type="scientific">Lysinibacillus alkalisoli</name>
    <dbReference type="NCBI Taxonomy" id="1911548"/>
    <lineage>
        <taxon>Bacteria</taxon>
        <taxon>Bacillati</taxon>
        <taxon>Bacillota</taxon>
        <taxon>Bacilli</taxon>
        <taxon>Bacillales</taxon>
        <taxon>Bacillaceae</taxon>
        <taxon>Lysinibacillus</taxon>
    </lineage>
</organism>
<dbReference type="PANTHER" id="PTHR34296:SF2">
    <property type="entry name" value="ABC TRANSPORTER GUANOSINE-BINDING PROTEIN NUPN"/>
    <property type="match status" value="1"/>
</dbReference>
<evidence type="ECO:0000313" key="8">
    <source>
        <dbReference type="EMBL" id="GGG14699.1"/>
    </source>
</evidence>
<dbReference type="InterPro" id="IPR028082">
    <property type="entry name" value="Peripla_BP_I"/>
</dbReference>
<dbReference type="PROSITE" id="PS51257">
    <property type="entry name" value="PROKAR_LIPOPROTEIN"/>
    <property type="match status" value="1"/>
</dbReference>
<feature type="domain" description="ABC transporter substrate-binding protein PnrA-like" evidence="7">
    <location>
        <begin position="33"/>
        <end position="319"/>
    </location>
</feature>
<sequence length="323" mass="35572">MKHMGWIVIGLIVLLAGCSTKAEEETRPYRVGIVLSDAGLGDESFNDLAFNGLTKARDELGILFDYKEVIDGNYEQQLEQLVTEQYDAIIGLGFSAQKALTKVAEKYPQETFILVDGQADASNIISITFKEHEASFLIGMLAALTSTNKQISFIGGEVTPVIQHFEAGYIQGARYIDKDIAIKREYANDFNNAKLGEQIALQHMDQGADFIYHAAGFSGFGALQAAEKKGVYAAGVDTDQFFIAEKAVVTSMLKNVDQAIYQVVNDLLHNQEQQQHYELGLKEAGVGLAPLRVISAPKQYQRTLDKAKEAIIKGELIVKEEVQ</sequence>
<evidence type="ECO:0000256" key="4">
    <source>
        <dbReference type="ARBA" id="ARBA00022729"/>
    </source>
</evidence>
<dbReference type="GO" id="GO:0005886">
    <property type="term" value="C:plasma membrane"/>
    <property type="evidence" value="ECO:0007669"/>
    <property type="project" value="UniProtKB-SubCell"/>
</dbReference>
<evidence type="ECO:0000313" key="9">
    <source>
        <dbReference type="Proteomes" id="UP000616608"/>
    </source>
</evidence>
<evidence type="ECO:0000256" key="2">
    <source>
        <dbReference type="ARBA" id="ARBA00008610"/>
    </source>
</evidence>
<comment type="caution">
    <text evidence="8">The sequence shown here is derived from an EMBL/GenBank/DDBJ whole genome shotgun (WGS) entry which is preliminary data.</text>
</comment>
<dbReference type="Pfam" id="PF02608">
    <property type="entry name" value="Bmp"/>
    <property type="match status" value="1"/>
</dbReference>
<comment type="similarity">
    <text evidence="2">Belongs to the BMP lipoprotein family.</text>
</comment>
<keyword evidence="6" id="KW-0449">Lipoprotein</keyword>
<evidence type="ECO:0000256" key="3">
    <source>
        <dbReference type="ARBA" id="ARBA00022475"/>
    </source>
</evidence>
<evidence type="ECO:0000256" key="6">
    <source>
        <dbReference type="ARBA" id="ARBA00023288"/>
    </source>
</evidence>
<dbReference type="SUPFAM" id="SSF53822">
    <property type="entry name" value="Periplasmic binding protein-like I"/>
    <property type="match status" value="1"/>
</dbReference>
<dbReference type="Gene3D" id="3.40.50.2300">
    <property type="match status" value="2"/>
</dbReference>
<dbReference type="RefSeq" id="WP_188613563.1">
    <property type="nucleotide sequence ID" value="NZ_BMJT01000002.1"/>
</dbReference>
<reference evidence="8" key="1">
    <citation type="journal article" date="2014" name="Int. J. Syst. Evol. Microbiol.">
        <title>Complete genome sequence of Corynebacterium casei LMG S-19264T (=DSM 44701T), isolated from a smear-ripened cheese.</title>
        <authorList>
            <consortium name="US DOE Joint Genome Institute (JGI-PGF)"/>
            <person name="Walter F."/>
            <person name="Albersmeier A."/>
            <person name="Kalinowski J."/>
            <person name="Ruckert C."/>
        </authorList>
    </citation>
    <scope>NUCLEOTIDE SEQUENCE</scope>
    <source>
        <strain evidence="8">CGMCC 1.15760</strain>
    </source>
</reference>
<dbReference type="InterPro" id="IPR050957">
    <property type="entry name" value="BMP_lipoprotein"/>
</dbReference>
<dbReference type="CDD" id="cd06354">
    <property type="entry name" value="PBP1_PrnA-like"/>
    <property type="match status" value="1"/>
</dbReference>
<gene>
    <name evidence="8" type="ORF">GCM10007425_06280</name>
</gene>
<dbReference type="InterPro" id="IPR003760">
    <property type="entry name" value="PnrA-like"/>
</dbReference>
<keyword evidence="3" id="KW-1003">Cell membrane</keyword>
<dbReference type="AlphaFoldDB" id="A0A917LDY4"/>
<dbReference type="PANTHER" id="PTHR34296">
    <property type="entry name" value="TRANSCRIPTIONAL ACTIVATOR PROTEIN MED"/>
    <property type="match status" value="1"/>
</dbReference>